<evidence type="ECO:0000256" key="5">
    <source>
        <dbReference type="ARBA" id="ARBA00022840"/>
    </source>
</evidence>
<feature type="domain" description="UvrD-like helicase C-terminal" evidence="14">
    <location>
        <begin position="277"/>
        <end position="598"/>
    </location>
</feature>
<evidence type="ECO:0000259" key="13">
    <source>
        <dbReference type="PROSITE" id="PS51198"/>
    </source>
</evidence>
<evidence type="ECO:0000256" key="9">
    <source>
        <dbReference type="ARBA" id="ARBA00034808"/>
    </source>
</evidence>
<evidence type="ECO:0000313" key="15">
    <source>
        <dbReference type="EMBL" id="PZT47537.1"/>
    </source>
</evidence>
<evidence type="ECO:0000256" key="2">
    <source>
        <dbReference type="ARBA" id="ARBA00022741"/>
    </source>
</evidence>
<dbReference type="AlphaFoldDB" id="A0A2W6MSR6"/>
<proteinExistence type="inferred from homology"/>
<dbReference type="GO" id="GO:0033202">
    <property type="term" value="C:DNA helicase complex"/>
    <property type="evidence" value="ECO:0007669"/>
    <property type="project" value="TreeGrafter"/>
</dbReference>
<dbReference type="InterPro" id="IPR027417">
    <property type="entry name" value="P-loop_NTPase"/>
</dbReference>
<evidence type="ECO:0000256" key="4">
    <source>
        <dbReference type="ARBA" id="ARBA00022806"/>
    </source>
</evidence>
<keyword evidence="4 12" id="KW-0347">Helicase</keyword>
<evidence type="ECO:0000256" key="1">
    <source>
        <dbReference type="ARBA" id="ARBA00009922"/>
    </source>
</evidence>
<dbReference type="GO" id="GO:0000725">
    <property type="term" value="P:recombinational repair"/>
    <property type="evidence" value="ECO:0007669"/>
    <property type="project" value="TreeGrafter"/>
</dbReference>
<keyword evidence="5 12" id="KW-0067">ATP-binding</keyword>
<feature type="binding site" evidence="12">
    <location>
        <begin position="25"/>
        <end position="32"/>
    </location>
    <ligand>
        <name>ATP</name>
        <dbReference type="ChEBI" id="CHEBI:30616"/>
    </ligand>
</feature>
<evidence type="ECO:0000256" key="6">
    <source>
        <dbReference type="ARBA" id="ARBA00023125"/>
    </source>
</evidence>
<keyword evidence="3 12" id="KW-0378">Hydrolase</keyword>
<dbReference type="Pfam" id="PF13361">
    <property type="entry name" value="UvrD_C"/>
    <property type="match status" value="1"/>
</dbReference>
<evidence type="ECO:0000256" key="8">
    <source>
        <dbReference type="ARBA" id="ARBA00034617"/>
    </source>
</evidence>
<evidence type="ECO:0000259" key="14">
    <source>
        <dbReference type="PROSITE" id="PS51217"/>
    </source>
</evidence>
<keyword evidence="16" id="KW-1185">Reference proteome</keyword>
<comment type="catalytic activity">
    <reaction evidence="8">
        <text>Couples ATP hydrolysis with the unwinding of duplex DNA by translocating in the 3'-5' direction.</text>
        <dbReference type="EC" id="5.6.2.4"/>
    </reaction>
</comment>
<protein>
    <recommendedName>
        <fullName evidence="9">DNA 3'-5' helicase</fullName>
        <ecNumber evidence="9">5.6.2.4</ecNumber>
    </recommendedName>
    <alternativeName>
        <fullName evidence="10">DNA 3'-5' helicase II</fullName>
    </alternativeName>
</protein>
<reference evidence="15 16" key="1">
    <citation type="submission" date="2017-03" db="EMBL/GenBank/DDBJ databases">
        <title>Genomic and clinical evidence uncovers the enterohepatic species Helicobacter valdiviensis as a potential human intestinal pathogen.</title>
        <authorList>
            <person name="Fresia P."/>
            <person name="Jara R."/>
            <person name="Sierra R."/>
            <person name="Ferres I."/>
            <person name="Greif G."/>
            <person name="Iraola G."/>
            <person name="Collado L."/>
        </authorList>
    </citation>
    <scope>NUCLEOTIDE SEQUENCE [LARGE SCALE GENOMIC DNA]</scope>
    <source>
        <strain evidence="15 16">WBE14</strain>
    </source>
</reference>
<keyword evidence="6" id="KW-0238">DNA-binding</keyword>
<dbReference type="GO" id="GO:0043138">
    <property type="term" value="F:3'-5' DNA helicase activity"/>
    <property type="evidence" value="ECO:0007669"/>
    <property type="project" value="UniProtKB-EC"/>
</dbReference>
<dbReference type="GO" id="GO:0005829">
    <property type="term" value="C:cytosol"/>
    <property type="evidence" value="ECO:0007669"/>
    <property type="project" value="TreeGrafter"/>
</dbReference>
<dbReference type="EMBL" id="NBIU01000029">
    <property type="protein sequence ID" value="PZT47537.1"/>
    <property type="molecule type" value="Genomic_DNA"/>
</dbReference>
<keyword evidence="7" id="KW-0413">Isomerase</keyword>
<dbReference type="Gene3D" id="1.10.486.10">
    <property type="entry name" value="PCRA, domain 4"/>
    <property type="match status" value="1"/>
</dbReference>
<dbReference type="GO" id="GO:0005524">
    <property type="term" value="F:ATP binding"/>
    <property type="evidence" value="ECO:0007669"/>
    <property type="project" value="UniProtKB-UniRule"/>
</dbReference>
<dbReference type="InterPro" id="IPR014017">
    <property type="entry name" value="DNA_helicase_UvrD-like_C"/>
</dbReference>
<dbReference type="Gene3D" id="1.10.10.160">
    <property type="match status" value="1"/>
</dbReference>
<dbReference type="Proteomes" id="UP000249746">
    <property type="component" value="Unassembled WGS sequence"/>
</dbReference>
<accession>A0A2W6MSR6</accession>
<dbReference type="GO" id="GO:0003677">
    <property type="term" value="F:DNA binding"/>
    <property type="evidence" value="ECO:0007669"/>
    <property type="project" value="UniProtKB-KW"/>
</dbReference>
<evidence type="ECO:0000256" key="11">
    <source>
        <dbReference type="ARBA" id="ARBA00048988"/>
    </source>
</evidence>
<dbReference type="GO" id="GO:0016887">
    <property type="term" value="F:ATP hydrolysis activity"/>
    <property type="evidence" value="ECO:0007669"/>
    <property type="project" value="RHEA"/>
</dbReference>
<dbReference type="Pfam" id="PF00580">
    <property type="entry name" value="UvrD-helicase"/>
    <property type="match status" value="1"/>
</dbReference>
<evidence type="ECO:0000256" key="3">
    <source>
        <dbReference type="ARBA" id="ARBA00022801"/>
    </source>
</evidence>
<evidence type="ECO:0000256" key="12">
    <source>
        <dbReference type="PROSITE-ProRule" id="PRU00560"/>
    </source>
</evidence>
<evidence type="ECO:0000313" key="16">
    <source>
        <dbReference type="Proteomes" id="UP000249746"/>
    </source>
</evidence>
<dbReference type="EC" id="5.6.2.4" evidence="9"/>
<dbReference type="InterPro" id="IPR000212">
    <property type="entry name" value="DNA_helicase_UvrD/REP"/>
</dbReference>
<keyword evidence="2 12" id="KW-0547">Nucleotide-binding</keyword>
<dbReference type="OrthoDB" id="9810135at2"/>
<sequence>MPLSQLNTQQKEACLAPSGHNLVIASAGTGKTSTIVGRISYLLQNGIKPNEILLLTFTNKAAQEMLARLEKKFSSEVVKQIEAGTFHAVAYRYLKNRFSIVLKQPRELKVLFKSIYEKRTFMEASILTPYGANYLYDLFSLYFNSTISEDFASWLKGKNAEQERYAEIYLDIWEEFSALKKEYHYVDYNDLLLDFKKAILEDKPHFKEVLVDEYQDTNPLQDSILNALNPPSIFCVGDYDQSIYAFNGADISIIGSFKERYNDGKIFSLTKNYRSSASILNLANRVIEKNPRIYPKTLEVVKTQDFGAPTLLVYDELFLQYQGIANKIKLTNRAFSDIAVIFRNNSSADGIEASLREIGIPSRRKGGISFFDSKEVVYLLNLCSILYNPKDMMSFIHILSHAKGIGNALAKDIYEGLLLLGDGNLIYGMLNPNKEIKEPYKRKTQHTQLGLFDDFYQQASLERFSNVVEEGFKNNVILSHSKIHKEGAEFLNALYIFFKTLRGEKRPYEIISKIASMPIFQSVAQKLAKDRATTKEGNINETKRQEAIERIEKKVVLLKNLAGHYKELGRFLNAMVLGSSEMSEGEGVNLLSIHASKGLEFGEVYIVDLMEGRFPNKKLMSQGGSLEEERRLFYVAVTRAKENLYLSFARKDAIKNIPYDGSIFLYEAGMLQGKNNAK</sequence>
<feature type="domain" description="UvrD-like helicase ATP-binding" evidence="13">
    <location>
        <begin position="4"/>
        <end position="276"/>
    </location>
</feature>
<evidence type="ECO:0000256" key="10">
    <source>
        <dbReference type="ARBA" id="ARBA00034923"/>
    </source>
</evidence>
<comment type="similarity">
    <text evidence="1">Belongs to the helicase family. UvrD subfamily.</text>
</comment>
<comment type="catalytic activity">
    <reaction evidence="11">
        <text>ATP + H2O = ADP + phosphate + H(+)</text>
        <dbReference type="Rhea" id="RHEA:13065"/>
        <dbReference type="ChEBI" id="CHEBI:15377"/>
        <dbReference type="ChEBI" id="CHEBI:15378"/>
        <dbReference type="ChEBI" id="CHEBI:30616"/>
        <dbReference type="ChEBI" id="CHEBI:43474"/>
        <dbReference type="ChEBI" id="CHEBI:456216"/>
        <dbReference type="EC" id="5.6.2.4"/>
    </reaction>
</comment>
<evidence type="ECO:0000256" key="7">
    <source>
        <dbReference type="ARBA" id="ARBA00023235"/>
    </source>
</evidence>
<organism evidence="15 16">
    <name type="scientific">Helicobacter valdiviensis</name>
    <dbReference type="NCBI Taxonomy" id="1458358"/>
    <lineage>
        <taxon>Bacteria</taxon>
        <taxon>Pseudomonadati</taxon>
        <taxon>Campylobacterota</taxon>
        <taxon>Epsilonproteobacteria</taxon>
        <taxon>Campylobacterales</taxon>
        <taxon>Helicobacteraceae</taxon>
        <taxon>Helicobacter</taxon>
    </lineage>
</organism>
<dbReference type="InterPro" id="IPR014016">
    <property type="entry name" value="UvrD-like_ATP-bd"/>
</dbReference>
<dbReference type="InterPro" id="IPR013986">
    <property type="entry name" value="DExx_box_DNA_helicase_dom_sf"/>
</dbReference>
<dbReference type="SUPFAM" id="SSF52540">
    <property type="entry name" value="P-loop containing nucleoside triphosphate hydrolases"/>
    <property type="match status" value="1"/>
</dbReference>
<dbReference type="CDD" id="cd17932">
    <property type="entry name" value="DEXQc_UvrD"/>
    <property type="match status" value="1"/>
</dbReference>
<dbReference type="Gene3D" id="3.40.50.300">
    <property type="entry name" value="P-loop containing nucleotide triphosphate hydrolases"/>
    <property type="match status" value="2"/>
</dbReference>
<comment type="caution">
    <text evidence="15">The sequence shown here is derived from an EMBL/GenBank/DDBJ whole genome shotgun (WGS) entry which is preliminary data.</text>
</comment>
<dbReference type="RefSeq" id="WP_111230370.1">
    <property type="nucleotide sequence ID" value="NZ_NBIU01000029.1"/>
</dbReference>
<dbReference type="PANTHER" id="PTHR11070">
    <property type="entry name" value="UVRD / RECB / PCRA DNA HELICASE FAMILY MEMBER"/>
    <property type="match status" value="1"/>
</dbReference>
<name>A0A2W6MSR6_9HELI</name>
<gene>
    <name evidence="15" type="ORF">B6S12_08460</name>
</gene>
<dbReference type="PROSITE" id="PS51198">
    <property type="entry name" value="UVRD_HELICASE_ATP_BIND"/>
    <property type="match status" value="1"/>
</dbReference>
<dbReference type="PANTHER" id="PTHR11070:SF2">
    <property type="entry name" value="ATP-DEPENDENT DNA HELICASE SRS2"/>
    <property type="match status" value="1"/>
</dbReference>
<dbReference type="PROSITE" id="PS51217">
    <property type="entry name" value="UVRD_HELICASE_CTER"/>
    <property type="match status" value="1"/>
</dbReference>